<dbReference type="GO" id="GO:0004364">
    <property type="term" value="F:glutathione transferase activity"/>
    <property type="evidence" value="ECO:0007669"/>
    <property type="project" value="TreeGrafter"/>
</dbReference>
<dbReference type="InterPro" id="IPR004045">
    <property type="entry name" value="Glutathione_S-Trfase_N"/>
</dbReference>
<keyword evidence="4" id="KW-1185">Reference proteome</keyword>
<evidence type="ECO:0008006" key="5">
    <source>
        <dbReference type="Google" id="ProtNLM"/>
    </source>
</evidence>
<evidence type="ECO:0000259" key="2">
    <source>
        <dbReference type="PROSITE" id="PS50405"/>
    </source>
</evidence>
<protein>
    <recommendedName>
        <fullName evidence="5">Glutathione S-transferase</fullName>
    </recommendedName>
</protein>
<dbReference type="InterPro" id="IPR050213">
    <property type="entry name" value="GST_superfamily"/>
</dbReference>
<dbReference type="AlphaFoldDB" id="A0A0A1TNG5"/>
<gene>
    <name evidence="3" type="ORF">VHEMI08418</name>
</gene>
<dbReference type="InterPro" id="IPR004046">
    <property type="entry name" value="GST_C"/>
</dbReference>
<dbReference type="InterPro" id="IPR036282">
    <property type="entry name" value="Glutathione-S-Trfase_C_sf"/>
</dbReference>
<dbReference type="STRING" id="1531966.A0A0A1TNG5"/>
<dbReference type="Gene3D" id="3.40.30.10">
    <property type="entry name" value="Glutaredoxin"/>
    <property type="match status" value="1"/>
</dbReference>
<dbReference type="SUPFAM" id="SSF47616">
    <property type="entry name" value="GST C-terminal domain-like"/>
    <property type="match status" value="1"/>
</dbReference>
<dbReference type="SUPFAM" id="SSF52833">
    <property type="entry name" value="Thioredoxin-like"/>
    <property type="match status" value="1"/>
</dbReference>
<dbReference type="EMBL" id="CDHN01000005">
    <property type="protein sequence ID" value="CEJ92788.1"/>
    <property type="molecule type" value="Genomic_DNA"/>
</dbReference>
<reference evidence="3 4" key="1">
    <citation type="journal article" date="2015" name="Genome Announc.">
        <title>Draft Genome Sequence and Gene Annotation of the Entomopathogenic Fungus Verticillium hemipterigenum.</title>
        <authorList>
            <person name="Horn F."/>
            <person name="Habel A."/>
            <person name="Scharf D.H."/>
            <person name="Dworschak J."/>
            <person name="Brakhage A.A."/>
            <person name="Guthke R."/>
            <person name="Hertweck C."/>
            <person name="Linde J."/>
        </authorList>
    </citation>
    <scope>NUCLEOTIDE SEQUENCE [LARGE SCALE GENOMIC DNA]</scope>
</reference>
<dbReference type="HOGENOM" id="CLU_039475_0_0_1"/>
<proteinExistence type="predicted"/>
<feature type="domain" description="GST C-terminal" evidence="2">
    <location>
        <begin position="118"/>
        <end position="251"/>
    </location>
</feature>
<dbReference type="PANTHER" id="PTHR11571">
    <property type="entry name" value="GLUTATHIONE S-TRANSFERASE"/>
    <property type="match status" value="1"/>
</dbReference>
<evidence type="ECO:0000313" key="4">
    <source>
        <dbReference type="Proteomes" id="UP000039046"/>
    </source>
</evidence>
<dbReference type="PANTHER" id="PTHR11571:SF263">
    <property type="entry name" value="GLUTATHIONE S-TRANSFERASE"/>
    <property type="match status" value="1"/>
</dbReference>
<evidence type="ECO:0000313" key="3">
    <source>
        <dbReference type="EMBL" id="CEJ92788.1"/>
    </source>
</evidence>
<feature type="domain" description="GST N-terminal" evidence="1">
    <location>
        <begin position="16"/>
        <end position="107"/>
    </location>
</feature>
<accession>A0A0A1TNG5</accession>
<dbReference type="Gene3D" id="1.20.1050.10">
    <property type="match status" value="1"/>
</dbReference>
<dbReference type="GO" id="GO:0006749">
    <property type="term" value="P:glutathione metabolic process"/>
    <property type="evidence" value="ECO:0007669"/>
    <property type="project" value="TreeGrafter"/>
</dbReference>
<dbReference type="Pfam" id="PF14497">
    <property type="entry name" value="GST_C_3"/>
    <property type="match status" value="1"/>
</dbReference>
<dbReference type="InterPro" id="IPR010987">
    <property type="entry name" value="Glutathione-S-Trfase_C-like"/>
</dbReference>
<organism evidence="3 4">
    <name type="scientific">[Torrubiella] hemipterigena</name>
    <dbReference type="NCBI Taxonomy" id="1531966"/>
    <lineage>
        <taxon>Eukaryota</taxon>
        <taxon>Fungi</taxon>
        <taxon>Dikarya</taxon>
        <taxon>Ascomycota</taxon>
        <taxon>Pezizomycotina</taxon>
        <taxon>Sordariomycetes</taxon>
        <taxon>Hypocreomycetidae</taxon>
        <taxon>Hypocreales</taxon>
        <taxon>Clavicipitaceae</taxon>
        <taxon>Clavicipitaceae incertae sedis</taxon>
        <taxon>'Torrubiella' clade</taxon>
    </lineage>
</organism>
<sequence length="271" mass="30236">MSEPDAKRAKTDGDHPYELTYWPLMPGRGEFVRLLFEDTNTPFTDYSKLPPQEAVARVTELVTLTNNGDAASPPIFAVPALRHGPNVLLNQTPNILQYIAPRVGLAGNGSEVDLLNLNGIVLTLLDGFSNEVHETHHPVASSQYYEDQKPEAKKRAANYVDERLPKFLGYVQRVLNGEASGDGPWLYGGQCTYADLVLFQCIHGLSYAFPKSMEKARASGNLKGVFELYEAVAERPNIKAYMESDRRVAYSDGIYRHYPELEEHVGESDDE</sequence>
<dbReference type="OrthoDB" id="414243at2759"/>
<evidence type="ECO:0000259" key="1">
    <source>
        <dbReference type="PROSITE" id="PS50404"/>
    </source>
</evidence>
<name>A0A0A1TNG5_9HYPO</name>
<dbReference type="FunFam" id="1.20.1050.10:FF:000051">
    <property type="entry name" value="Glutathione S-transferase"/>
    <property type="match status" value="1"/>
</dbReference>
<dbReference type="PROSITE" id="PS50404">
    <property type="entry name" value="GST_NTER"/>
    <property type="match status" value="1"/>
</dbReference>
<dbReference type="InterPro" id="IPR036249">
    <property type="entry name" value="Thioredoxin-like_sf"/>
</dbReference>
<dbReference type="PROSITE" id="PS50405">
    <property type="entry name" value="GST_CTER"/>
    <property type="match status" value="1"/>
</dbReference>
<dbReference type="CDD" id="cd03192">
    <property type="entry name" value="GST_C_Sigma_like"/>
    <property type="match status" value="1"/>
</dbReference>
<dbReference type="Proteomes" id="UP000039046">
    <property type="component" value="Unassembled WGS sequence"/>
</dbReference>